<dbReference type="InterPro" id="IPR029057">
    <property type="entry name" value="PRTase-like"/>
</dbReference>
<gene>
    <name evidence="2" type="ORF">F0P94_05620</name>
</gene>
<dbReference type="CDD" id="cd06223">
    <property type="entry name" value="PRTases_typeI"/>
    <property type="match status" value="1"/>
</dbReference>
<name>A0A5N1J3E5_9BACT</name>
<evidence type="ECO:0000313" key="2">
    <source>
        <dbReference type="EMBL" id="KAA9341046.1"/>
    </source>
</evidence>
<dbReference type="SUPFAM" id="SSF53271">
    <property type="entry name" value="PRTase-like"/>
    <property type="match status" value="1"/>
</dbReference>
<keyword evidence="2" id="KW-0328">Glycosyltransferase</keyword>
<protein>
    <submittedName>
        <fullName evidence="2">Phosphoribosyltransferase</fullName>
    </submittedName>
</protein>
<reference evidence="2 3" key="1">
    <citation type="submission" date="2019-09" db="EMBL/GenBank/DDBJ databases">
        <title>Genome sequence of Adhaeribacter sp. M2.</title>
        <authorList>
            <person name="Srinivasan S."/>
        </authorList>
    </citation>
    <scope>NUCLEOTIDE SEQUENCE [LARGE SCALE GENOMIC DNA]</scope>
    <source>
        <strain evidence="2 3">M2</strain>
    </source>
</reference>
<dbReference type="Proteomes" id="UP000326570">
    <property type="component" value="Unassembled WGS sequence"/>
</dbReference>
<feature type="domain" description="Phosphoribosyltransferase" evidence="1">
    <location>
        <begin position="13"/>
        <end position="158"/>
    </location>
</feature>
<dbReference type="Gene3D" id="3.40.50.2020">
    <property type="match status" value="1"/>
</dbReference>
<comment type="caution">
    <text evidence="2">The sequence shown here is derived from an EMBL/GenBank/DDBJ whole genome shotgun (WGS) entry which is preliminary data.</text>
</comment>
<dbReference type="AlphaFoldDB" id="A0A5N1J3E5"/>
<sequence>MIRNRHEAAIMLSHELQKYKGQDGVVLAIPRGGVPIGAIIAKDLEMPLELALIKKIGHPANPEYAIGAVSMHSVVLNKSVKVPEDYVNREITKIQEELHRRYKLFMGEKPPLNLKDKLVIIVDDGIATGQTLLATVELVKEQQPKKVVIAVPVAPPQAIDKFEPLVDELICLMAPPGFFAVGQFYREFLQVSDEEVIELMQNQVHH</sequence>
<dbReference type="Pfam" id="PF00156">
    <property type="entry name" value="Pribosyltran"/>
    <property type="match status" value="1"/>
</dbReference>
<proteinExistence type="predicted"/>
<dbReference type="GO" id="GO:0016757">
    <property type="term" value="F:glycosyltransferase activity"/>
    <property type="evidence" value="ECO:0007669"/>
    <property type="project" value="UniProtKB-KW"/>
</dbReference>
<evidence type="ECO:0000259" key="1">
    <source>
        <dbReference type="Pfam" id="PF00156"/>
    </source>
</evidence>
<dbReference type="Gene3D" id="3.30.1310.20">
    <property type="entry name" value="PRTase-like"/>
    <property type="match status" value="1"/>
</dbReference>
<accession>A0A5N1J3E5</accession>
<keyword evidence="3" id="KW-1185">Reference proteome</keyword>
<dbReference type="InterPro" id="IPR000836">
    <property type="entry name" value="PRTase_dom"/>
</dbReference>
<evidence type="ECO:0000313" key="3">
    <source>
        <dbReference type="Proteomes" id="UP000326570"/>
    </source>
</evidence>
<organism evidence="2 3">
    <name type="scientific">Adhaeribacter soli</name>
    <dbReference type="NCBI Taxonomy" id="2607655"/>
    <lineage>
        <taxon>Bacteria</taxon>
        <taxon>Pseudomonadati</taxon>
        <taxon>Bacteroidota</taxon>
        <taxon>Cytophagia</taxon>
        <taxon>Cytophagales</taxon>
        <taxon>Hymenobacteraceae</taxon>
        <taxon>Adhaeribacter</taxon>
    </lineage>
</organism>
<dbReference type="EMBL" id="VTWT01000002">
    <property type="protein sequence ID" value="KAA9341046.1"/>
    <property type="molecule type" value="Genomic_DNA"/>
</dbReference>
<keyword evidence="2" id="KW-0808">Transferase</keyword>